<accession>A0A142B784</accession>
<dbReference type="Pfam" id="PF13531">
    <property type="entry name" value="SBP_bac_11"/>
    <property type="match status" value="1"/>
</dbReference>
<evidence type="ECO:0000313" key="1">
    <source>
        <dbReference type="EMBL" id="AMO54610.1"/>
    </source>
</evidence>
<dbReference type="EMBL" id="CP013251">
    <property type="protein sequence ID" value="AMO54610.1"/>
    <property type="molecule type" value="Genomic_DNA"/>
</dbReference>
<dbReference type="PANTHER" id="PTHR30632">
    <property type="entry name" value="MOLYBDATE-BINDING PERIPLASMIC PROTEIN"/>
    <property type="match status" value="1"/>
</dbReference>
<dbReference type="STRING" id="570277.EZMO1_0358"/>
<reference evidence="1 2" key="1">
    <citation type="journal article" date="2016" name="Front. Microbiol.">
        <title>Genomic Insight into the Host-Endosymbiont Relationship of Endozoicomonas montiporae CL-33(T) with its Coral Host.</title>
        <authorList>
            <person name="Ding J.-Y."/>
            <person name="Shiu J.-H."/>
            <person name="Chen W.-M."/>
            <person name="Chiang Y.-R."/>
            <person name="Tang S.-L."/>
        </authorList>
    </citation>
    <scope>NUCLEOTIDE SEQUENCE [LARGE SCALE GENOMIC DNA]</scope>
    <source>
        <strain evidence="1 2">CL-33</strain>
    </source>
</reference>
<dbReference type="AlphaFoldDB" id="A0A142B784"/>
<dbReference type="InterPro" id="IPR050682">
    <property type="entry name" value="ModA/WtpA"/>
</dbReference>
<dbReference type="OrthoDB" id="9785015at2"/>
<protein>
    <recommendedName>
        <fullName evidence="3">Molybdate ABC transporter substrate-binding protein</fullName>
    </recommendedName>
</protein>
<proteinExistence type="predicted"/>
<dbReference type="Proteomes" id="UP000071065">
    <property type="component" value="Chromosome"/>
</dbReference>
<dbReference type="PANTHER" id="PTHR30632:SF0">
    <property type="entry name" value="SULFATE-BINDING PROTEIN"/>
    <property type="match status" value="1"/>
</dbReference>
<dbReference type="Gene3D" id="3.40.190.10">
    <property type="entry name" value="Periplasmic binding protein-like II"/>
    <property type="match status" value="2"/>
</dbReference>
<dbReference type="GO" id="GO:0015689">
    <property type="term" value="P:molybdate ion transport"/>
    <property type="evidence" value="ECO:0007669"/>
    <property type="project" value="TreeGrafter"/>
</dbReference>
<dbReference type="PATRIC" id="fig|570277.3.peg.379"/>
<evidence type="ECO:0008006" key="3">
    <source>
        <dbReference type="Google" id="ProtNLM"/>
    </source>
</evidence>
<dbReference type="RefSeq" id="WP_082212361.1">
    <property type="nucleotide sequence ID" value="NZ_CP013251.1"/>
</dbReference>
<sequence>MNTLMSILFNYLEWDFKKYLESLQSKTRQCNFKKASCPTFFALALMFLSPLVFSSSLNPGKLTIAVASNFYPTAVELKKMFNKQHPEVDITLEKGASGDLFDHIVKGKAIDVFLSADGNHPATLERLDRIEPGSLKTFAFGRIAFLHKLEEQHEDHGHGHGEETISVKELGDFIIENKDPDIYIPNSQGSPYGERVEALLKAAGVYYSLNATERLQIEDSSHDVWLNSKNKTEVFALLPASLVFHGEDDHSKDIHDVKHPYPEKDQVSLLEDTEFRHLKQQMVILKNSTNKPAAKAFTEFMLSSGTQSYIADHGYYPANHSNKCNLVNSSGAASYFSSIPYLGVGILSAVISTTLLPAWTNRGYCRF</sequence>
<dbReference type="GO" id="GO:0030973">
    <property type="term" value="F:molybdate ion binding"/>
    <property type="evidence" value="ECO:0007669"/>
    <property type="project" value="TreeGrafter"/>
</dbReference>
<dbReference type="SUPFAM" id="SSF53850">
    <property type="entry name" value="Periplasmic binding protein-like II"/>
    <property type="match status" value="1"/>
</dbReference>
<evidence type="ECO:0000313" key="2">
    <source>
        <dbReference type="Proteomes" id="UP000071065"/>
    </source>
</evidence>
<gene>
    <name evidence="1" type="ORF">EZMO1_0358</name>
</gene>
<name>A0A142B784_9GAMM</name>
<dbReference type="KEGG" id="emp:EZMO1_0358"/>
<organism evidence="1 2">
    <name type="scientific">Endozoicomonas montiporae CL-33</name>
    <dbReference type="NCBI Taxonomy" id="570277"/>
    <lineage>
        <taxon>Bacteria</taxon>
        <taxon>Pseudomonadati</taxon>
        <taxon>Pseudomonadota</taxon>
        <taxon>Gammaproteobacteria</taxon>
        <taxon>Oceanospirillales</taxon>
        <taxon>Endozoicomonadaceae</taxon>
        <taxon>Endozoicomonas</taxon>
    </lineage>
</organism>